<dbReference type="PANTHER" id="PTHR33375">
    <property type="entry name" value="CHROMOSOME-PARTITIONING PROTEIN PARB-RELATED"/>
    <property type="match status" value="1"/>
</dbReference>
<dbReference type="FunFam" id="3.90.1530.30:FF:000001">
    <property type="entry name" value="Chromosome partitioning protein ParB"/>
    <property type="match status" value="1"/>
</dbReference>
<evidence type="ECO:0000256" key="1">
    <source>
        <dbReference type="ARBA" id="ARBA00006295"/>
    </source>
</evidence>
<proteinExistence type="inferred from homology"/>
<comment type="caution">
    <text evidence="6">The sequence shown here is derived from an EMBL/GenBank/DDBJ whole genome shotgun (WGS) entry which is preliminary data.</text>
</comment>
<dbReference type="Proteomes" id="UP000053271">
    <property type="component" value="Unassembled WGS sequence"/>
</dbReference>
<feature type="compositionally biased region" description="Basic and acidic residues" evidence="4">
    <location>
        <begin position="68"/>
        <end position="79"/>
    </location>
</feature>
<dbReference type="GeneID" id="91426028"/>
<dbReference type="EMBL" id="LMWS01000018">
    <property type="protein sequence ID" value="KUN37711.1"/>
    <property type="molecule type" value="Genomic_DNA"/>
</dbReference>
<accession>A0A101QX22</accession>
<dbReference type="Pfam" id="PF02195">
    <property type="entry name" value="ParB_N"/>
    <property type="match status" value="1"/>
</dbReference>
<evidence type="ECO:0000259" key="5">
    <source>
        <dbReference type="SMART" id="SM00470"/>
    </source>
</evidence>
<dbReference type="CDD" id="cd16393">
    <property type="entry name" value="SPO0J_N"/>
    <property type="match status" value="1"/>
</dbReference>
<evidence type="ECO:0000313" key="7">
    <source>
        <dbReference type="Proteomes" id="UP000053271"/>
    </source>
</evidence>
<feature type="region of interest" description="Disordered" evidence="4">
    <location>
        <begin position="1"/>
        <end position="79"/>
    </location>
</feature>
<sequence length="402" mass="43220">MTATTAEATTTETAPEAKKTPARKPAAPRKAAARKAPAPKAAPAKKTPAPKAAGDGTRTQLRTIPTSKIDRDPGQPREHFDETSLKELAASMAKLGQLQPVTVRYIEDTKRYTLIMGERRWRAAQMAGLDTMKAVVMHGVGESRHTFAMAVAENVGRADMTPVEEAKAFHKLAENGYEIDEIAELVGKSAPYVQWRIDLLALCPEAREALSKGQLPVGTAWYVGKLSNANQVRFLARYVRGDFKSARDAQIFAQELHAEEKRQEEQGSFFVLSDEAAAARKDSGQGALPGSLDLPEEERERISADRAKLTGKIDKLGQAGEILSLLAATDPEELALLLAGTPGGIGGHRLRIKHLQDIATKAMANLRRAEMVAEVRASGLTVNPDAEAPADVPAEALAEAAA</sequence>
<dbReference type="InterPro" id="IPR036086">
    <property type="entry name" value="ParB/Sulfiredoxin_sf"/>
</dbReference>
<dbReference type="InterPro" id="IPR041468">
    <property type="entry name" value="HTH_ParB/Spo0J"/>
</dbReference>
<dbReference type="STRING" id="68231.AQJ30_15620"/>
<evidence type="ECO:0000256" key="3">
    <source>
        <dbReference type="ARBA" id="ARBA00023125"/>
    </source>
</evidence>
<keyword evidence="2" id="KW-0159">Chromosome partition</keyword>
<dbReference type="GO" id="GO:0045881">
    <property type="term" value="P:positive regulation of sporulation resulting in formation of a cellular spore"/>
    <property type="evidence" value="ECO:0007669"/>
    <property type="project" value="TreeGrafter"/>
</dbReference>
<evidence type="ECO:0000256" key="2">
    <source>
        <dbReference type="ARBA" id="ARBA00022829"/>
    </source>
</evidence>
<feature type="domain" description="ParB-like N-terminal" evidence="5">
    <location>
        <begin position="62"/>
        <end position="155"/>
    </location>
</feature>
<feature type="region of interest" description="Disordered" evidence="4">
    <location>
        <begin position="280"/>
        <end position="299"/>
    </location>
</feature>
<feature type="compositionally biased region" description="Low complexity" evidence="4">
    <location>
        <begin position="1"/>
        <end position="14"/>
    </location>
</feature>
<evidence type="ECO:0000313" key="6">
    <source>
        <dbReference type="EMBL" id="KUN37711.1"/>
    </source>
</evidence>
<dbReference type="RefSeq" id="WP_067233813.1">
    <property type="nucleotide sequence ID" value="NZ_KQ948553.1"/>
</dbReference>
<protein>
    <recommendedName>
        <fullName evidence="5">ParB-like N-terminal domain-containing protein</fullName>
    </recommendedName>
</protein>
<dbReference type="GO" id="GO:0007059">
    <property type="term" value="P:chromosome segregation"/>
    <property type="evidence" value="ECO:0007669"/>
    <property type="project" value="UniProtKB-KW"/>
</dbReference>
<dbReference type="GO" id="GO:0003677">
    <property type="term" value="F:DNA binding"/>
    <property type="evidence" value="ECO:0007669"/>
    <property type="project" value="UniProtKB-KW"/>
</dbReference>
<organism evidence="6 7">
    <name type="scientific">Streptomyces longwoodensis</name>
    <dbReference type="NCBI Taxonomy" id="68231"/>
    <lineage>
        <taxon>Bacteria</taxon>
        <taxon>Bacillati</taxon>
        <taxon>Actinomycetota</taxon>
        <taxon>Actinomycetes</taxon>
        <taxon>Kitasatosporales</taxon>
        <taxon>Streptomycetaceae</taxon>
        <taxon>Streptomyces</taxon>
    </lineage>
</organism>
<keyword evidence="3" id="KW-0238">DNA-binding</keyword>
<dbReference type="NCBIfam" id="TIGR00180">
    <property type="entry name" value="parB_part"/>
    <property type="match status" value="1"/>
</dbReference>
<dbReference type="Pfam" id="PF17762">
    <property type="entry name" value="HTH_ParB"/>
    <property type="match status" value="1"/>
</dbReference>
<comment type="similarity">
    <text evidence="1">Belongs to the ParB family.</text>
</comment>
<dbReference type="Gene3D" id="3.90.1530.30">
    <property type="match status" value="1"/>
</dbReference>
<dbReference type="Gene3D" id="1.10.10.2830">
    <property type="match status" value="1"/>
</dbReference>
<dbReference type="SMART" id="SM00470">
    <property type="entry name" value="ParB"/>
    <property type="match status" value="1"/>
</dbReference>
<dbReference type="GO" id="GO:0005694">
    <property type="term" value="C:chromosome"/>
    <property type="evidence" value="ECO:0007669"/>
    <property type="project" value="TreeGrafter"/>
</dbReference>
<dbReference type="AlphaFoldDB" id="A0A101QX22"/>
<keyword evidence="7" id="KW-1185">Reference proteome</keyword>
<dbReference type="InterPro" id="IPR050336">
    <property type="entry name" value="Chromosome_partition/occlusion"/>
</dbReference>
<feature type="compositionally biased region" description="Low complexity" evidence="4">
    <location>
        <begin position="23"/>
        <end position="53"/>
    </location>
</feature>
<name>A0A101QX22_9ACTN</name>
<gene>
    <name evidence="6" type="ORF">AQJ30_15620</name>
</gene>
<feature type="compositionally biased region" description="Polar residues" evidence="4">
    <location>
        <begin position="57"/>
        <end position="66"/>
    </location>
</feature>
<reference evidence="6 7" key="1">
    <citation type="submission" date="2015-10" db="EMBL/GenBank/DDBJ databases">
        <title>Draft genome sequence of Streptomyces longwoodensis DSM 41677, type strain for the species Streptomyces longwoodensis.</title>
        <authorList>
            <person name="Ruckert C."/>
            <person name="Winkler A."/>
            <person name="Kalinowski J."/>
            <person name="Kampfer P."/>
            <person name="Glaeser S."/>
        </authorList>
    </citation>
    <scope>NUCLEOTIDE SEQUENCE [LARGE SCALE GENOMIC DNA]</scope>
    <source>
        <strain evidence="6 7">DSM 41677</strain>
    </source>
</reference>
<dbReference type="InterPro" id="IPR003115">
    <property type="entry name" value="ParB_N"/>
</dbReference>
<dbReference type="PANTHER" id="PTHR33375:SF1">
    <property type="entry name" value="CHROMOSOME-PARTITIONING PROTEIN PARB-RELATED"/>
    <property type="match status" value="1"/>
</dbReference>
<dbReference type="SUPFAM" id="SSF110849">
    <property type="entry name" value="ParB/Sulfiredoxin"/>
    <property type="match status" value="1"/>
</dbReference>
<dbReference type="InterPro" id="IPR004437">
    <property type="entry name" value="ParB/RepB/Spo0J"/>
</dbReference>
<evidence type="ECO:0000256" key="4">
    <source>
        <dbReference type="SAM" id="MobiDB-lite"/>
    </source>
</evidence>